<feature type="transmembrane region" description="Helical" evidence="1">
    <location>
        <begin position="359"/>
        <end position="378"/>
    </location>
</feature>
<feature type="transmembrane region" description="Helical" evidence="1">
    <location>
        <begin position="107"/>
        <end position="127"/>
    </location>
</feature>
<protein>
    <recommendedName>
        <fullName evidence="4">Polysaccharide biosynthesis protein C-terminal domain-containing protein</fullName>
    </recommendedName>
</protein>
<dbReference type="Proteomes" id="UP001230035">
    <property type="component" value="Unassembled WGS sequence"/>
</dbReference>
<feature type="transmembrane region" description="Helical" evidence="1">
    <location>
        <begin position="332"/>
        <end position="353"/>
    </location>
</feature>
<reference evidence="2 3" key="1">
    <citation type="submission" date="2023-05" db="EMBL/GenBank/DDBJ databases">
        <title>Flavobacterium sedimenti sp. nov., isolated from the sediment.</title>
        <authorList>
            <person name="Wu N."/>
        </authorList>
    </citation>
    <scope>NUCLEOTIDE SEQUENCE [LARGE SCALE GENOMIC DNA]</scope>
    <source>
        <strain evidence="2 3">YZ-48</strain>
    </source>
</reference>
<feature type="transmembrane region" description="Helical" evidence="1">
    <location>
        <begin position="134"/>
        <end position="152"/>
    </location>
</feature>
<dbReference type="EMBL" id="JASGBP010000001">
    <property type="protein sequence ID" value="MDI9255839.1"/>
    <property type="molecule type" value="Genomic_DNA"/>
</dbReference>
<feature type="transmembrane region" description="Helical" evidence="1">
    <location>
        <begin position="12"/>
        <end position="33"/>
    </location>
</feature>
<evidence type="ECO:0000256" key="1">
    <source>
        <dbReference type="SAM" id="Phobius"/>
    </source>
</evidence>
<feature type="transmembrane region" description="Helical" evidence="1">
    <location>
        <begin position="39"/>
        <end position="59"/>
    </location>
</feature>
<feature type="transmembrane region" description="Helical" evidence="1">
    <location>
        <begin position="194"/>
        <end position="213"/>
    </location>
</feature>
<evidence type="ECO:0000313" key="3">
    <source>
        <dbReference type="Proteomes" id="UP001230035"/>
    </source>
</evidence>
<gene>
    <name evidence="2" type="ORF">QHT84_00275</name>
</gene>
<feature type="transmembrane region" description="Helical" evidence="1">
    <location>
        <begin position="302"/>
        <end position="320"/>
    </location>
</feature>
<organism evidence="2 3">
    <name type="scientific">Flavobacterium sedimenticola</name>
    <dbReference type="NCBI Taxonomy" id="3043286"/>
    <lineage>
        <taxon>Bacteria</taxon>
        <taxon>Pseudomonadati</taxon>
        <taxon>Bacteroidota</taxon>
        <taxon>Flavobacteriia</taxon>
        <taxon>Flavobacteriales</taxon>
        <taxon>Flavobacteriaceae</taxon>
        <taxon>Flavobacterium</taxon>
    </lineage>
</organism>
<evidence type="ECO:0008006" key="4">
    <source>
        <dbReference type="Google" id="ProtNLM"/>
    </source>
</evidence>
<feature type="transmembrane region" description="Helical" evidence="1">
    <location>
        <begin position="83"/>
        <end position="101"/>
    </location>
</feature>
<feature type="transmembrane region" description="Helical" evidence="1">
    <location>
        <begin position="158"/>
        <end position="182"/>
    </location>
</feature>
<accession>A0ABT6XL80</accession>
<keyword evidence="1" id="KW-0472">Membrane</keyword>
<comment type="caution">
    <text evidence="2">The sequence shown here is derived from an EMBL/GenBank/DDBJ whole genome shotgun (WGS) entry which is preliminary data.</text>
</comment>
<dbReference type="RefSeq" id="WP_283237534.1">
    <property type="nucleotide sequence ID" value="NZ_JASGBP010000001.1"/>
</dbReference>
<feature type="transmembrane region" description="Helical" evidence="1">
    <location>
        <begin position="233"/>
        <end position="252"/>
    </location>
</feature>
<feature type="transmembrane region" description="Helical" evidence="1">
    <location>
        <begin position="272"/>
        <end position="296"/>
    </location>
</feature>
<keyword evidence="1" id="KW-1133">Transmembrane helix</keyword>
<evidence type="ECO:0000313" key="2">
    <source>
        <dbReference type="EMBL" id="MDI9255839.1"/>
    </source>
</evidence>
<keyword evidence="1" id="KW-0812">Transmembrane</keyword>
<name>A0ABT6XL80_9FLAO</name>
<keyword evidence="3" id="KW-1185">Reference proteome</keyword>
<sequence length="387" mass="44113">MKSKQVIAMFNVAFRQMVSTAFNVLLPFVVIHFAEKQIWGEFVSILLFILMASACNNFGHKEYLLRQFSAEPGKIRRYFTQNLYSRVPILLLSVACTLLLFPVPQAFFISLSLIGLFVSQSFEALIVFEKRFRLSAIIEMVTGVILLSAIYVCRESITALLIVKLYAGFLLLKALVYVYLFFSFFEKKQTRLSFYILKKSFPFFLLTLAGFLASKNDVYLVHFFLSKPKLAEYQILNNLCLFAMGTAGFFYIPFTKNIYRNSEVVIVKLQRILIIMGFLITISAVAVIFLVVTFYLKTTVPDYFYAIVFGYIFPSFVYGIKIIMLSKQHKEILVTTYLITGIVINVVLSALFLNLGLDITGALLGSAVAQWVVLGLFLKPMQEHWGT</sequence>
<proteinExistence type="predicted"/>